<dbReference type="InterPro" id="IPR003838">
    <property type="entry name" value="ABC3_permease_C"/>
</dbReference>
<evidence type="ECO:0000256" key="4">
    <source>
        <dbReference type="ARBA" id="ARBA00022989"/>
    </source>
</evidence>
<dbReference type="PANTHER" id="PTHR30287:SF2">
    <property type="entry name" value="BLL1001 PROTEIN"/>
    <property type="match status" value="1"/>
</dbReference>
<feature type="transmembrane region" description="Helical" evidence="6">
    <location>
        <begin position="723"/>
        <end position="746"/>
    </location>
</feature>
<dbReference type="InterPro" id="IPR038766">
    <property type="entry name" value="Membrane_comp_ABC_pdt"/>
</dbReference>
<feature type="transmembrane region" description="Helical" evidence="6">
    <location>
        <begin position="767"/>
        <end position="796"/>
    </location>
</feature>
<dbReference type="Proteomes" id="UP001500279">
    <property type="component" value="Unassembled WGS sequence"/>
</dbReference>
<feature type="transmembrane region" description="Helical" evidence="6">
    <location>
        <begin position="816"/>
        <end position="835"/>
    </location>
</feature>
<evidence type="ECO:0000256" key="1">
    <source>
        <dbReference type="ARBA" id="ARBA00004651"/>
    </source>
</evidence>
<feature type="transmembrane region" description="Helical" evidence="6">
    <location>
        <begin position="401"/>
        <end position="423"/>
    </location>
</feature>
<dbReference type="PANTHER" id="PTHR30287">
    <property type="entry name" value="MEMBRANE COMPONENT OF PREDICTED ABC SUPERFAMILY METABOLITE UPTAKE TRANSPORTER"/>
    <property type="match status" value="1"/>
</dbReference>
<feature type="transmembrane region" description="Helical" evidence="6">
    <location>
        <begin position="480"/>
        <end position="504"/>
    </location>
</feature>
<keyword evidence="9" id="KW-1185">Reference proteome</keyword>
<comment type="subcellular location">
    <subcellularLocation>
        <location evidence="1">Cell membrane</location>
        <topology evidence="1">Multi-pass membrane protein</topology>
    </subcellularLocation>
</comment>
<evidence type="ECO:0000313" key="9">
    <source>
        <dbReference type="Proteomes" id="UP001500279"/>
    </source>
</evidence>
<feature type="domain" description="ABC3 transporter permease C-terminal" evidence="7">
    <location>
        <begin position="262"/>
        <end position="386"/>
    </location>
</feature>
<name>A0ABP3VL48_9BURK</name>
<reference evidence="9" key="1">
    <citation type="journal article" date="2019" name="Int. J. Syst. Evol. Microbiol.">
        <title>The Global Catalogue of Microorganisms (GCM) 10K type strain sequencing project: providing services to taxonomists for standard genome sequencing and annotation.</title>
        <authorList>
            <consortium name="The Broad Institute Genomics Platform"/>
            <consortium name="The Broad Institute Genome Sequencing Center for Infectious Disease"/>
            <person name="Wu L."/>
            <person name="Ma J."/>
        </authorList>
    </citation>
    <scope>NUCLEOTIDE SEQUENCE [LARGE SCALE GENOMIC DNA]</scope>
    <source>
        <strain evidence="9">JCM 15503</strain>
    </source>
</reference>
<evidence type="ECO:0000313" key="8">
    <source>
        <dbReference type="EMBL" id="GAA0762797.1"/>
    </source>
</evidence>
<feature type="transmembrane region" description="Helical" evidence="6">
    <location>
        <begin position="256"/>
        <end position="277"/>
    </location>
</feature>
<feature type="transmembrane region" description="Helical" evidence="6">
    <location>
        <begin position="429"/>
        <end position="453"/>
    </location>
</feature>
<dbReference type="Pfam" id="PF02687">
    <property type="entry name" value="FtsX"/>
    <property type="match status" value="2"/>
</dbReference>
<feature type="transmembrane region" description="Helical" evidence="6">
    <location>
        <begin position="357"/>
        <end position="380"/>
    </location>
</feature>
<sequence>MPPERAAGGARLWRLSLAEWRSHPWRQLSALLSVALGVALALSVHLINESALAEFSSAVHSANGEPDLSLVAGPGGMDEAWLDRLADQPGVRLAHPRVELSTEALGLNGQVHTVRVVGLDALQVYPVAPELMPRPDDGAGRLAVLDPALGFANAALVQALAPGARDIALLAQGKPVRWRLAGRVVAGGAPLLVMDVASAQQAFGWGGRLSRIDLRLAPGTAPQALRKALDGQLPPGSHWGEADDDRQRVANLSHAYRVNLTVLALVALVVGGFLVFSVVSLAVAQRTPALALLGVLGLDAAGRRRLVLQECAATGLLAGLLGVGLGTGMAALALRWLAGDLGGGYFSGGAPQLQFSWPAAAVCAGLGLVAALVGGAWPAARAARLAPAQALKGLGGQDGEAPPVWPGLLLLLAGAGLALLPPLGDLPLAAYAAVAAWLVGGIALVPAVVRVLLGERSARPARRPLLLLALQRARHQRATATAAVAGVVASLALSVALTVMVASFRDAVTEWLETVLPADLYVRASSGGSTGSASFPDGLVARVQALPGVQRVAAGRGLPLSLSARQPEVWLQARTLGEDPARSLPLVGLALPAPAGQVGVFVSEAVPTLYGVQPGQLLALPLLDREGRTVKVFVRGVLRDYARQFGSLVMALDDYQRLTGDTRLNDLALWLAPAQAQQAVRDQVSALVAALGGAPQALGFASTVQLKAVSLQIFDRSFAVTRYLQAVAIAIGLAGVAASLSAQVLARRREFGLLAHLGLTRSQVLRLVLMETLGWLGAGLVVGVALGLAISAVLVFVVNPQSFHWTMPLRVPLAQVGGLAAAMLVAGLATSAWAARHALSADAVRAVKEDW</sequence>
<comment type="caution">
    <text evidence="8">The sequence shown here is derived from an EMBL/GenBank/DDBJ whole genome shotgun (WGS) entry which is preliminary data.</text>
</comment>
<evidence type="ECO:0000259" key="7">
    <source>
        <dbReference type="Pfam" id="PF02687"/>
    </source>
</evidence>
<evidence type="ECO:0000256" key="6">
    <source>
        <dbReference type="SAM" id="Phobius"/>
    </source>
</evidence>
<feature type="transmembrane region" description="Helical" evidence="6">
    <location>
        <begin position="313"/>
        <end position="337"/>
    </location>
</feature>
<gene>
    <name evidence="8" type="ORF">GCM10009107_47630</name>
</gene>
<keyword evidence="4 6" id="KW-1133">Transmembrane helix</keyword>
<evidence type="ECO:0000256" key="3">
    <source>
        <dbReference type="ARBA" id="ARBA00022692"/>
    </source>
</evidence>
<organism evidence="8 9">
    <name type="scientific">Ideonella azotifigens</name>
    <dbReference type="NCBI Taxonomy" id="513160"/>
    <lineage>
        <taxon>Bacteria</taxon>
        <taxon>Pseudomonadati</taxon>
        <taxon>Pseudomonadota</taxon>
        <taxon>Betaproteobacteria</taxon>
        <taxon>Burkholderiales</taxon>
        <taxon>Sphaerotilaceae</taxon>
        <taxon>Ideonella</taxon>
    </lineage>
</organism>
<accession>A0ABP3VL48</accession>
<proteinExistence type="predicted"/>
<keyword evidence="3 6" id="KW-0812">Transmembrane</keyword>
<protein>
    <submittedName>
        <fullName evidence="8">FtsX-like permease family protein</fullName>
    </submittedName>
</protein>
<keyword evidence="2" id="KW-1003">Cell membrane</keyword>
<evidence type="ECO:0000256" key="5">
    <source>
        <dbReference type="ARBA" id="ARBA00023136"/>
    </source>
</evidence>
<keyword evidence="5 6" id="KW-0472">Membrane</keyword>
<dbReference type="EMBL" id="BAAAEW010000033">
    <property type="protein sequence ID" value="GAA0762797.1"/>
    <property type="molecule type" value="Genomic_DNA"/>
</dbReference>
<evidence type="ECO:0000256" key="2">
    <source>
        <dbReference type="ARBA" id="ARBA00022475"/>
    </source>
</evidence>
<feature type="domain" description="ABC3 transporter permease C-terminal" evidence="7">
    <location>
        <begin position="726"/>
        <end position="841"/>
    </location>
</feature>
<dbReference type="RefSeq" id="WP_231012795.1">
    <property type="nucleotide sequence ID" value="NZ_BAAAEW010000033.1"/>
</dbReference>